<evidence type="ECO:0000313" key="3">
    <source>
        <dbReference type="Proteomes" id="UP000244309"/>
    </source>
</evidence>
<sequence>MSGSLDQMMVEDIARNCPEQFLAFHKCMSKPPSEADCLLEQENLSRCVKTKVPLFQKIQNTCAGKLQGYEACLRLNGGDPKKCQSDLDTLRACASSVAGQ</sequence>
<protein>
    <recommendedName>
        <fullName evidence="1">IMS import disulfide relay-system CHCH-CHCH-like Cx9C domain-containing protein</fullName>
    </recommendedName>
</protein>
<accession>A0A2V1AXZ5</accession>
<dbReference type="Gene3D" id="1.10.287.2900">
    <property type="match status" value="2"/>
</dbReference>
<evidence type="ECO:0000259" key="1">
    <source>
        <dbReference type="Pfam" id="PF16860"/>
    </source>
</evidence>
<feature type="domain" description="IMS import disulfide relay-system CHCH-CHCH-like Cx9C" evidence="1">
    <location>
        <begin position="10"/>
        <end position="52"/>
    </location>
</feature>
<dbReference type="PANTHER" id="PTHR47106">
    <property type="entry name" value="COILED-COIL-HELIX-COILED-COIL-HELIX DOMAIN-CONTAINING PROTEIN 5"/>
    <property type="match status" value="1"/>
</dbReference>
<dbReference type="STRING" id="45357.A0A2V1AXZ5"/>
<gene>
    <name evidence="2" type="ORF">CXQ85_004954</name>
</gene>
<dbReference type="InterPro" id="IPR031731">
    <property type="entry name" value="CX9C"/>
</dbReference>
<dbReference type="GeneID" id="37010284"/>
<proteinExistence type="predicted"/>
<organism evidence="2 3">
    <name type="scientific">Candidozyma haemuli</name>
    <dbReference type="NCBI Taxonomy" id="45357"/>
    <lineage>
        <taxon>Eukaryota</taxon>
        <taxon>Fungi</taxon>
        <taxon>Dikarya</taxon>
        <taxon>Ascomycota</taxon>
        <taxon>Saccharomycotina</taxon>
        <taxon>Pichiomycetes</taxon>
        <taxon>Metschnikowiaceae</taxon>
        <taxon>Candidozyma</taxon>
    </lineage>
</organism>
<dbReference type="OrthoDB" id="276296at2759"/>
<dbReference type="Pfam" id="PF16860">
    <property type="entry name" value="CX9C"/>
    <property type="match status" value="1"/>
</dbReference>
<dbReference type="GO" id="GO:0005758">
    <property type="term" value="C:mitochondrial intermembrane space"/>
    <property type="evidence" value="ECO:0007669"/>
    <property type="project" value="TreeGrafter"/>
</dbReference>
<name>A0A2V1AXZ5_9ASCO</name>
<dbReference type="PANTHER" id="PTHR47106:SF1">
    <property type="entry name" value="COILED-COIL-HELIX-COILED-COIL-HELIX DOMAIN-CONTAINING PROTEIN 5"/>
    <property type="match status" value="1"/>
</dbReference>
<dbReference type="VEuPathDB" id="FungiDB:CXQ85_004954"/>
<dbReference type="AlphaFoldDB" id="A0A2V1AXZ5"/>
<dbReference type="GO" id="GO:0045333">
    <property type="term" value="P:cellular respiration"/>
    <property type="evidence" value="ECO:0007669"/>
    <property type="project" value="TreeGrafter"/>
</dbReference>
<dbReference type="EMBL" id="PKFO01000008">
    <property type="protein sequence ID" value="PVH22386.1"/>
    <property type="molecule type" value="Genomic_DNA"/>
</dbReference>
<comment type="caution">
    <text evidence="2">The sequence shown here is derived from an EMBL/GenBank/DDBJ whole genome shotgun (WGS) entry which is preliminary data.</text>
</comment>
<reference evidence="2 3" key="1">
    <citation type="submission" date="2017-12" db="EMBL/GenBank/DDBJ databases">
        <title>Genome Sequence of a Multidrug-Resistant Candida haemulonii Isolate from a Patient with Chronic Leg Ulcers in Israel.</title>
        <authorList>
            <person name="Chow N.A."/>
            <person name="Gade L."/>
            <person name="Batra D."/>
            <person name="Rowe L.A."/>
            <person name="Ben-Ami R."/>
            <person name="Loparev V.N."/>
            <person name="Litvintseva A.P."/>
        </authorList>
    </citation>
    <scope>NUCLEOTIDE SEQUENCE [LARGE SCALE GENOMIC DNA]</scope>
    <source>
        <strain evidence="2 3">B11899</strain>
    </source>
</reference>
<dbReference type="InterPro" id="IPR052848">
    <property type="entry name" value="CHCH_domain-containing_protein"/>
</dbReference>
<keyword evidence="3" id="KW-1185">Reference proteome</keyword>
<dbReference type="RefSeq" id="XP_025343326.1">
    <property type="nucleotide sequence ID" value="XM_025488559.1"/>
</dbReference>
<evidence type="ECO:0000313" key="2">
    <source>
        <dbReference type="EMBL" id="PVH22386.1"/>
    </source>
</evidence>
<dbReference type="Proteomes" id="UP000244309">
    <property type="component" value="Unassembled WGS sequence"/>
</dbReference>